<keyword evidence="3" id="KW-1185">Reference proteome</keyword>
<keyword evidence="2" id="KW-0489">Methyltransferase</keyword>
<protein>
    <submittedName>
        <fullName evidence="2">Class I SAM-dependent methyltransferase</fullName>
    </submittedName>
</protein>
<dbReference type="Proteomes" id="UP001649381">
    <property type="component" value="Unassembled WGS sequence"/>
</dbReference>
<name>A0ABS9H2P8_9BACL</name>
<gene>
    <name evidence="2" type="ORF">L2716_15940</name>
</gene>
<dbReference type="RefSeq" id="WP_236337995.1">
    <property type="nucleotide sequence ID" value="NZ_JAKIJS010000002.1"/>
</dbReference>
<evidence type="ECO:0000259" key="1">
    <source>
        <dbReference type="Pfam" id="PF13847"/>
    </source>
</evidence>
<dbReference type="SUPFAM" id="SSF53335">
    <property type="entry name" value="S-adenosyl-L-methionine-dependent methyltransferases"/>
    <property type="match status" value="1"/>
</dbReference>
<evidence type="ECO:0000313" key="3">
    <source>
        <dbReference type="Proteomes" id="UP001649381"/>
    </source>
</evidence>
<dbReference type="EMBL" id="JAKIJS010000002">
    <property type="protein sequence ID" value="MCF6139227.1"/>
    <property type="molecule type" value="Genomic_DNA"/>
</dbReference>
<comment type="caution">
    <text evidence="2">The sequence shown here is derived from an EMBL/GenBank/DDBJ whole genome shotgun (WGS) entry which is preliminary data.</text>
</comment>
<dbReference type="GO" id="GO:0032259">
    <property type="term" value="P:methylation"/>
    <property type="evidence" value="ECO:0007669"/>
    <property type="project" value="UniProtKB-KW"/>
</dbReference>
<keyword evidence="2" id="KW-0808">Transferase</keyword>
<dbReference type="GO" id="GO:0008168">
    <property type="term" value="F:methyltransferase activity"/>
    <property type="evidence" value="ECO:0007669"/>
    <property type="project" value="UniProtKB-KW"/>
</dbReference>
<sequence length="247" mass="28146">MENKFSVIAHQNHQICNPVSQEKLLKVLERIPFKKDAEVLDIGAGKCGILIDIIEKHELFGTAIEIEEAFIKEAREIAWPRIDTGRLTILNDDAKKVIHQYDEAFDVAICIGATHAIGDYQSTLEQMYAAVKPGGSILVGEGYWKKTPHAAYLDALGAKEEELYTHAGNIQVGEDLGLVPMWASVTNEDEWDAYEWLYSSSIEKYCLENEDDSDVDWMSDRISKWRNTYLRWGRDTLGFGLYLFHKK</sequence>
<dbReference type="CDD" id="cd02440">
    <property type="entry name" value="AdoMet_MTases"/>
    <property type="match status" value="1"/>
</dbReference>
<organism evidence="2 3">
    <name type="scientific">Pseudalkalibacillus berkeleyi</name>
    <dbReference type="NCBI Taxonomy" id="1069813"/>
    <lineage>
        <taxon>Bacteria</taxon>
        <taxon>Bacillati</taxon>
        <taxon>Bacillota</taxon>
        <taxon>Bacilli</taxon>
        <taxon>Bacillales</taxon>
        <taxon>Fictibacillaceae</taxon>
        <taxon>Pseudalkalibacillus</taxon>
    </lineage>
</organism>
<dbReference type="InterPro" id="IPR025714">
    <property type="entry name" value="Methyltranfer_dom"/>
</dbReference>
<accession>A0ABS9H2P8</accession>
<dbReference type="InterPro" id="IPR029063">
    <property type="entry name" value="SAM-dependent_MTases_sf"/>
</dbReference>
<feature type="domain" description="Methyltransferase" evidence="1">
    <location>
        <begin position="34"/>
        <end position="149"/>
    </location>
</feature>
<dbReference type="Gene3D" id="3.40.50.150">
    <property type="entry name" value="Vaccinia Virus protein VP39"/>
    <property type="match status" value="1"/>
</dbReference>
<reference evidence="2 3" key="1">
    <citation type="submission" date="2022-01" db="EMBL/GenBank/DDBJ databases">
        <title>Alkalihalobacillus sp. EGI L200015, a novel bacterium isolated from a salt lake sediment.</title>
        <authorList>
            <person name="Gao L."/>
            <person name="Fang B.-Z."/>
            <person name="Li W.-J."/>
        </authorList>
    </citation>
    <scope>NUCLEOTIDE SEQUENCE [LARGE SCALE GENOMIC DNA]</scope>
    <source>
        <strain evidence="2 3">KCTC 12718</strain>
    </source>
</reference>
<evidence type="ECO:0000313" key="2">
    <source>
        <dbReference type="EMBL" id="MCF6139227.1"/>
    </source>
</evidence>
<proteinExistence type="predicted"/>
<dbReference type="Pfam" id="PF13847">
    <property type="entry name" value="Methyltransf_31"/>
    <property type="match status" value="1"/>
</dbReference>